<dbReference type="InterPro" id="IPR003599">
    <property type="entry name" value="Ig_sub"/>
</dbReference>
<keyword evidence="1" id="KW-0732">Signal</keyword>
<protein>
    <submittedName>
        <fullName evidence="7">Limbic system-associated membrane protein-like</fullName>
    </submittedName>
</protein>
<keyword evidence="4" id="KW-0393">Immunoglobulin domain</keyword>
<evidence type="ECO:0000256" key="2">
    <source>
        <dbReference type="ARBA" id="ARBA00022737"/>
    </source>
</evidence>
<dbReference type="InterPro" id="IPR007110">
    <property type="entry name" value="Ig-like_dom"/>
</dbReference>
<keyword evidence="3" id="KW-1015">Disulfide bond</keyword>
<keyword evidence="6" id="KW-1185">Reference proteome</keyword>
<dbReference type="InterPro" id="IPR013783">
    <property type="entry name" value="Ig-like_fold"/>
</dbReference>
<dbReference type="SMART" id="SM00409">
    <property type="entry name" value="IG"/>
    <property type="match status" value="1"/>
</dbReference>
<feature type="non-terminal residue" evidence="7">
    <location>
        <position position="119"/>
    </location>
</feature>
<dbReference type="SUPFAM" id="SSF48726">
    <property type="entry name" value="Immunoglobulin"/>
    <property type="match status" value="1"/>
</dbReference>
<evidence type="ECO:0000259" key="5">
    <source>
        <dbReference type="PROSITE" id="PS50835"/>
    </source>
</evidence>
<dbReference type="SMART" id="SM00408">
    <property type="entry name" value="IGc2"/>
    <property type="match status" value="1"/>
</dbReference>
<evidence type="ECO:0000256" key="4">
    <source>
        <dbReference type="ARBA" id="ARBA00023319"/>
    </source>
</evidence>
<evidence type="ECO:0000256" key="3">
    <source>
        <dbReference type="ARBA" id="ARBA00023157"/>
    </source>
</evidence>
<proteinExistence type="predicted"/>
<dbReference type="InterPro" id="IPR051170">
    <property type="entry name" value="Neural/epithelial_adhesion"/>
</dbReference>
<dbReference type="PANTHER" id="PTHR12231">
    <property type="entry name" value="CTX-RELATED TYPE I TRANSMEMBRANE PROTEIN"/>
    <property type="match status" value="1"/>
</dbReference>
<keyword evidence="2" id="KW-0677">Repeat</keyword>
<dbReference type="GeneID" id="106465810"/>
<dbReference type="PROSITE" id="PS50835">
    <property type="entry name" value="IG_LIKE"/>
    <property type="match status" value="1"/>
</dbReference>
<organism evidence="6 7">
    <name type="scientific">Limulus polyphemus</name>
    <name type="common">Atlantic horseshoe crab</name>
    <dbReference type="NCBI Taxonomy" id="6850"/>
    <lineage>
        <taxon>Eukaryota</taxon>
        <taxon>Metazoa</taxon>
        <taxon>Ecdysozoa</taxon>
        <taxon>Arthropoda</taxon>
        <taxon>Chelicerata</taxon>
        <taxon>Merostomata</taxon>
        <taxon>Xiphosura</taxon>
        <taxon>Limulidae</taxon>
        <taxon>Limulus</taxon>
    </lineage>
</organism>
<evidence type="ECO:0000313" key="7">
    <source>
        <dbReference type="RefSeq" id="XP_022249464.1"/>
    </source>
</evidence>
<dbReference type="PANTHER" id="PTHR12231:SF253">
    <property type="entry name" value="DPR-INTERACTING PROTEIN ETA, ISOFORM B-RELATED"/>
    <property type="match status" value="1"/>
</dbReference>
<evidence type="ECO:0000313" key="6">
    <source>
        <dbReference type="Proteomes" id="UP000694941"/>
    </source>
</evidence>
<evidence type="ECO:0000256" key="1">
    <source>
        <dbReference type="ARBA" id="ARBA00022729"/>
    </source>
</evidence>
<feature type="domain" description="Ig-like" evidence="5">
    <location>
        <begin position="22"/>
        <end position="111"/>
    </location>
</feature>
<gene>
    <name evidence="7" type="primary">LOC106465810</name>
</gene>
<dbReference type="RefSeq" id="XP_022249464.1">
    <property type="nucleotide sequence ID" value="XM_022393756.1"/>
</dbReference>
<dbReference type="InterPro" id="IPR003598">
    <property type="entry name" value="Ig_sub2"/>
</dbReference>
<dbReference type="Proteomes" id="UP000694941">
    <property type="component" value="Unplaced"/>
</dbReference>
<name>A0ABM1T0Q8_LIMPO</name>
<dbReference type="Gene3D" id="2.60.40.10">
    <property type="entry name" value="Immunoglobulins"/>
    <property type="match status" value="1"/>
</dbReference>
<sequence length="119" mass="13228">MCQVNTAPMMSQVGYLDVVYPPQIKRENTSSDISTKEGSNVTLTCVVTGYPTPSITWRREDGQPITRSNIERHFGSDPNQVSESLNLIRVTRNHTGAYLCIAMNGVPPSVSQRILLQVY</sequence>
<dbReference type="InterPro" id="IPR036179">
    <property type="entry name" value="Ig-like_dom_sf"/>
</dbReference>
<accession>A0ABM1T0Q8</accession>
<reference evidence="7" key="1">
    <citation type="submission" date="2025-08" db="UniProtKB">
        <authorList>
            <consortium name="RefSeq"/>
        </authorList>
    </citation>
    <scope>IDENTIFICATION</scope>
    <source>
        <tissue evidence="7">Muscle</tissue>
    </source>
</reference>
<dbReference type="Pfam" id="PF13927">
    <property type="entry name" value="Ig_3"/>
    <property type="match status" value="1"/>
</dbReference>